<accession>A0A2I1GVN4</accession>
<sequence>MSSEDYEYKIRDENNRKAICEQALDNISYNGDFSKNSFSIKKSKLEDIINRWKENFSELSEELECWKNSDVGDKFAKKEILRPLHRGKEIKCVFLKIYDKGEDTDTLRCVSMYGDISIKVKVIDKLFRMMRWTNEDEKKHIKMMKSHPEIMAALVMSRRIGLKILWE</sequence>
<evidence type="ECO:0000313" key="2">
    <source>
        <dbReference type="EMBL" id="PKY50665.1"/>
    </source>
</evidence>
<organism evidence="2 3">
    <name type="scientific">Rhizophagus irregularis</name>
    <dbReference type="NCBI Taxonomy" id="588596"/>
    <lineage>
        <taxon>Eukaryota</taxon>
        <taxon>Fungi</taxon>
        <taxon>Fungi incertae sedis</taxon>
        <taxon>Mucoromycota</taxon>
        <taxon>Glomeromycotina</taxon>
        <taxon>Glomeromycetes</taxon>
        <taxon>Glomerales</taxon>
        <taxon>Glomeraceae</taxon>
        <taxon>Rhizophagus</taxon>
    </lineage>
</organism>
<gene>
    <name evidence="2" type="ORF">RhiirA4_406727</name>
</gene>
<dbReference type="Proteomes" id="UP000234323">
    <property type="component" value="Unassembled WGS sequence"/>
</dbReference>
<evidence type="ECO:0000313" key="3">
    <source>
        <dbReference type="Proteomes" id="UP000234323"/>
    </source>
</evidence>
<keyword evidence="1" id="KW-0175">Coiled coil</keyword>
<evidence type="ECO:0000256" key="1">
    <source>
        <dbReference type="SAM" id="Coils"/>
    </source>
</evidence>
<dbReference type="VEuPathDB" id="FungiDB:RhiirFUN_022706"/>
<dbReference type="AlphaFoldDB" id="A0A2I1GVN4"/>
<dbReference type="VEuPathDB" id="FungiDB:RhiirA1_457985"/>
<proteinExistence type="predicted"/>
<protein>
    <submittedName>
        <fullName evidence="2">Uncharacterized protein</fullName>
    </submittedName>
</protein>
<reference evidence="2 3" key="1">
    <citation type="submission" date="2015-10" db="EMBL/GenBank/DDBJ databases">
        <title>Genome analyses suggest a sexual origin of heterokaryosis in a supposedly ancient asexual fungus.</title>
        <authorList>
            <person name="Ropars J."/>
            <person name="Sedzielewska K."/>
            <person name="Noel J."/>
            <person name="Charron P."/>
            <person name="Farinelli L."/>
            <person name="Marton T."/>
            <person name="Kruger M."/>
            <person name="Pelin A."/>
            <person name="Brachmann A."/>
            <person name="Corradi N."/>
        </authorList>
    </citation>
    <scope>NUCLEOTIDE SEQUENCE [LARGE SCALE GENOMIC DNA]</scope>
    <source>
        <strain evidence="2 3">A4</strain>
    </source>
</reference>
<name>A0A2I1GVN4_9GLOM</name>
<comment type="caution">
    <text evidence="2">The sequence shown here is derived from an EMBL/GenBank/DDBJ whole genome shotgun (WGS) entry which is preliminary data.</text>
</comment>
<feature type="non-terminal residue" evidence="2">
    <location>
        <position position="1"/>
    </location>
</feature>
<keyword evidence="3" id="KW-1185">Reference proteome</keyword>
<dbReference type="EMBL" id="LLXI01000904">
    <property type="protein sequence ID" value="PKY50665.1"/>
    <property type="molecule type" value="Genomic_DNA"/>
</dbReference>
<dbReference type="OrthoDB" id="2334017at2759"/>
<feature type="coiled-coil region" evidence="1">
    <location>
        <begin position="42"/>
        <end position="69"/>
    </location>
</feature>
<dbReference type="VEuPathDB" id="FungiDB:FUN_017395"/>